<protein>
    <submittedName>
        <fullName evidence="3">Oxidoreductase molybdopterin binding domain-containing protein</fullName>
    </submittedName>
</protein>
<dbReference type="STRING" id="660521.SAMN04487949_3364"/>
<evidence type="ECO:0000256" key="1">
    <source>
        <dbReference type="SAM" id="MobiDB-lite"/>
    </source>
</evidence>
<feature type="region of interest" description="Disordered" evidence="1">
    <location>
        <begin position="148"/>
        <end position="169"/>
    </location>
</feature>
<reference evidence="4" key="1">
    <citation type="submission" date="2016-10" db="EMBL/GenBank/DDBJ databases">
        <authorList>
            <person name="Varghese N."/>
            <person name="Submissions S."/>
        </authorList>
    </citation>
    <scope>NUCLEOTIDE SEQUENCE [LARGE SCALE GENOMIC DNA]</scope>
    <source>
        <strain evidence="4">CGMCC 1.10119</strain>
    </source>
</reference>
<dbReference type="RefSeq" id="WP_089699331.1">
    <property type="nucleotide sequence ID" value="NZ_FNHL01000005.1"/>
</dbReference>
<organism evidence="3 4">
    <name type="scientific">Halogranum gelatinilyticum</name>
    <dbReference type="NCBI Taxonomy" id="660521"/>
    <lineage>
        <taxon>Archaea</taxon>
        <taxon>Methanobacteriati</taxon>
        <taxon>Methanobacteriota</taxon>
        <taxon>Stenosarchaea group</taxon>
        <taxon>Halobacteria</taxon>
        <taxon>Halobacteriales</taxon>
        <taxon>Haloferacaceae</taxon>
    </lineage>
</organism>
<evidence type="ECO:0000259" key="2">
    <source>
        <dbReference type="Pfam" id="PF00174"/>
    </source>
</evidence>
<dbReference type="Proteomes" id="UP000199451">
    <property type="component" value="Unassembled WGS sequence"/>
</dbReference>
<feature type="compositionally biased region" description="Low complexity" evidence="1">
    <location>
        <begin position="19"/>
        <end position="35"/>
    </location>
</feature>
<feature type="domain" description="Oxidoreductase molybdopterin-binding" evidence="2">
    <location>
        <begin position="27"/>
        <end position="145"/>
    </location>
</feature>
<dbReference type="Gene3D" id="3.90.420.10">
    <property type="entry name" value="Oxidoreductase, molybdopterin-binding domain"/>
    <property type="match status" value="1"/>
</dbReference>
<keyword evidence="4" id="KW-1185">Reference proteome</keyword>
<dbReference type="InterPro" id="IPR000572">
    <property type="entry name" value="OxRdtase_Mopterin-bd_dom"/>
</dbReference>
<sequence>MSSEQPRSTQTEADGTDEFGGADAGVEVGGDSPLSLSLDDLRARATVDRECTISCASGERTTATWTGVPVAELLSDAGVPETTTHLRVTSDDGYRACLGVTATLDAVVAVARDGEPLAATETYPTRFVGPYVDGERAVKGVVGLEPLTVAPQDDPTELETLSLDDSTYG</sequence>
<accession>A0A1G9YKZ6</accession>
<proteinExistence type="predicted"/>
<dbReference type="Pfam" id="PF00174">
    <property type="entry name" value="Oxidored_molyb"/>
    <property type="match status" value="1"/>
</dbReference>
<dbReference type="InterPro" id="IPR036374">
    <property type="entry name" value="OxRdtase_Mopterin-bd_sf"/>
</dbReference>
<feature type="compositionally biased region" description="Polar residues" evidence="1">
    <location>
        <begin position="1"/>
        <end position="13"/>
    </location>
</feature>
<dbReference type="EMBL" id="FNHL01000005">
    <property type="protein sequence ID" value="SDN09949.1"/>
    <property type="molecule type" value="Genomic_DNA"/>
</dbReference>
<evidence type="ECO:0000313" key="3">
    <source>
        <dbReference type="EMBL" id="SDN09949.1"/>
    </source>
</evidence>
<name>A0A1G9YKZ6_9EURY</name>
<dbReference type="AlphaFoldDB" id="A0A1G9YKZ6"/>
<gene>
    <name evidence="3" type="ORF">SAMN04487949_3364</name>
</gene>
<evidence type="ECO:0000313" key="4">
    <source>
        <dbReference type="Proteomes" id="UP000199451"/>
    </source>
</evidence>
<dbReference type="SUPFAM" id="SSF56524">
    <property type="entry name" value="Oxidoreductase molybdopterin-binding domain"/>
    <property type="match status" value="1"/>
</dbReference>
<dbReference type="OrthoDB" id="230884at2157"/>
<feature type="region of interest" description="Disordered" evidence="1">
    <location>
        <begin position="1"/>
        <end position="35"/>
    </location>
</feature>